<sequence length="346" mass="38687">MKKAVKMALALLIIAVLTVLITYATLPYLNYIFGALILFIIFRPLYHFLIRRLKIRKQFAALLIIIISIFVVLVPLYFLLNTIIDEIEQLLVNQASILASIEAGGHFLTDSLLRLNIPINIFQAKIEEKAMELASQAVNYTSLFIVESIQNLSHQSIGLLIMYFLLYYLFTEEDSDFMRQVSVAVPFNEENTATLLDEFRKIVRTTLIASGAVALVQGGILTIVFVIFNIQGAFLWGFIAAILSFLPVVGAPFIWVPATIVQFFQKDYTAAIAILAAGIFISVIDNFLRPIIQKRVGEIHPFLSLLGVVIGVSLFGLLGIVIGPLLLSYFVLTVQMFSREYLSGKE</sequence>
<feature type="transmembrane region" description="Helical" evidence="6">
    <location>
        <begin position="268"/>
        <end position="288"/>
    </location>
</feature>
<evidence type="ECO:0000313" key="8">
    <source>
        <dbReference type="Proteomes" id="UP000033038"/>
    </source>
</evidence>
<evidence type="ECO:0000256" key="6">
    <source>
        <dbReference type="SAM" id="Phobius"/>
    </source>
</evidence>
<organism evidence="7 8">
    <name type="scientific">Methanosarcina barkeri str. Wiesmoor</name>
    <dbReference type="NCBI Taxonomy" id="1434109"/>
    <lineage>
        <taxon>Archaea</taxon>
        <taxon>Methanobacteriati</taxon>
        <taxon>Methanobacteriota</taxon>
        <taxon>Stenosarchaea group</taxon>
        <taxon>Methanomicrobia</taxon>
        <taxon>Methanosarcinales</taxon>
        <taxon>Methanosarcinaceae</taxon>
        <taxon>Methanosarcina</taxon>
    </lineage>
</organism>
<dbReference type="Proteomes" id="UP000033038">
    <property type="component" value="Chromosome"/>
</dbReference>
<comment type="subcellular location">
    <subcellularLocation>
        <location evidence="1">Membrane</location>
        <topology evidence="1">Multi-pass membrane protein</topology>
    </subcellularLocation>
</comment>
<reference evidence="7 8" key="1">
    <citation type="submission" date="2014-07" db="EMBL/GenBank/DDBJ databases">
        <title>Methanogenic archaea and the global carbon cycle.</title>
        <authorList>
            <person name="Henriksen J.R."/>
            <person name="Luke J."/>
            <person name="Reinhart S."/>
            <person name="Benedict M.N."/>
            <person name="Youngblut N.D."/>
            <person name="Metcalf M.E."/>
            <person name="Whitaker R.J."/>
            <person name="Metcalf W.W."/>
        </authorList>
    </citation>
    <scope>NUCLEOTIDE SEQUENCE [LARGE SCALE GENOMIC DNA]</scope>
    <source>
        <strain evidence="7 8">Wiesmoor</strain>
    </source>
</reference>
<evidence type="ECO:0000256" key="4">
    <source>
        <dbReference type="ARBA" id="ARBA00022989"/>
    </source>
</evidence>
<keyword evidence="4 6" id="KW-1133">Transmembrane helix</keyword>
<evidence type="ECO:0000313" key="7">
    <source>
        <dbReference type="EMBL" id="AKB51215.1"/>
    </source>
</evidence>
<keyword evidence="3 6" id="KW-0812">Transmembrane</keyword>
<feature type="transmembrane region" description="Helical" evidence="6">
    <location>
        <begin position="234"/>
        <end position="256"/>
    </location>
</feature>
<feature type="transmembrane region" description="Helical" evidence="6">
    <location>
        <begin position="308"/>
        <end position="332"/>
    </location>
</feature>
<evidence type="ECO:0000256" key="1">
    <source>
        <dbReference type="ARBA" id="ARBA00004141"/>
    </source>
</evidence>
<dbReference type="Pfam" id="PF01594">
    <property type="entry name" value="AI-2E_transport"/>
    <property type="match status" value="1"/>
</dbReference>
<comment type="similarity">
    <text evidence="2">Belongs to the autoinducer-2 exporter (AI-2E) (TC 2.A.86) family.</text>
</comment>
<dbReference type="HOGENOM" id="CLU_041771_0_0_2"/>
<dbReference type="AlphaFoldDB" id="A0A0E3QLS1"/>
<gene>
    <name evidence="7" type="ORF">MSBRW_1962</name>
</gene>
<name>A0A0E3QLS1_METBA</name>
<keyword evidence="5 6" id="KW-0472">Membrane</keyword>
<dbReference type="EMBL" id="CP009526">
    <property type="protein sequence ID" value="AKB51215.1"/>
    <property type="molecule type" value="Genomic_DNA"/>
</dbReference>
<evidence type="ECO:0000256" key="2">
    <source>
        <dbReference type="ARBA" id="ARBA00009773"/>
    </source>
</evidence>
<dbReference type="RefSeq" id="WP_011307707.1">
    <property type="nucleotide sequence ID" value="NZ_CP009526.1"/>
</dbReference>
<protein>
    <submittedName>
        <fullName evidence="7">Membrane protein, putative</fullName>
    </submittedName>
</protein>
<dbReference type="KEGG" id="mbw:MSBRW_1962"/>
<feature type="transmembrane region" description="Helical" evidence="6">
    <location>
        <begin position="31"/>
        <end position="49"/>
    </location>
</feature>
<dbReference type="PATRIC" id="fig|1434109.4.peg.2514"/>
<dbReference type="PANTHER" id="PTHR21716:SF4">
    <property type="entry name" value="TRANSMEMBRANE PROTEIN 245"/>
    <property type="match status" value="1"/>
</dbReference>
<dbReference type="PANTHER" id="PTHR21716">
    <property type="entry name" value="TRANSMEMBRANE PROTEIN"/>
    <property type="match status" value="1"/>
</dbReference>
<feature type="transmembrane region" description="Helical" evidence="6">
    <location>
        <begin position="7"/>
        <end position="25"/>
    </location>
</feature>
<dbReference type="GeneID" id="24823471"/>
<dbReference type="InterPro" id="IPR002549">
    <property type="entry name" value="AI-2E-like"/>
</dbReference>
<dbReference type="GO" id="GO:0016020">
    <property type="term" value="C:membrane"/>
    <property type="evidence" value="ECO:0007669"/>
    <property type="project" value="UniProtKB-SubCell"/>
</dbReference>
<evidence type="ECO:0000256" key="5">
    <source>
        <dbReference type="ARBA" id="ARBA00023136"/>
    </source>
</evidence>
<accession>A0A0E3QLS1</accession>
<evidence type="ECO:0000256" key="3">
    <source>
        <dbReference type="ARBA" id="ARBA00022692"/>
    </source>
</evidence>
<feature type="transmembrane region" description="Helical" evidence="6">
    <location>
        <begin position="61"/>
        <end position="80"/>
    </location>
</feature>
<proteinExistence type="inferred from homology"/>
<feature type="transmembrane region" description="Helical" evidence="6">
    <location>
        <begin position="207"/>
        <end position="228"/>
    </location>
</feature>